<dbReference type="InParanoid" id="A0A165CF11"/>
<dbReference type="PANTHER" id="PTHR12606:SF141">
    <property type="entry name" value="GH15225P-RELATED"/>
    <property type="match status" value="1"/>
</dbReference>
<proteinExistence type="inferred from homology"/>
<sequence>MKRTRDELAHKEEARIQALTKKSVPKDLTEEEKAEVARVMKKSGVINECGKETVTQDSIQRLRGTTWLNDELVNFYGAMVQQRADERLKAAGGKPGEGGKDLPGGKGRALDIHVFSSFFYSKLTTDGYAKGRIGRWTKKFDIFKKDKIIFPMNIGGMHWTTGCIDFRKKRIEWYNSLPGSAGDIFEELRKYLDLEHRDKRKKSFDFTGWANYRCPDYPQQQNGSDCGVFTALGMEALARDADFNFEQDNIPFFRRLMVLEIGRAKLSKIPTRED</sequence>
<dbReference type="Proteomes" id="UP000076842">
    <property type="component" value="Unassembled WGS sequence"/>
</dbReference>
<keyword evidence="7" id="KW-1185">Reference proteome</keyword>
<protein>
    <submittedName>
        <fullName evidence="6">Cysteine proteinase</fullName>
    </submittedName>
</protein>
<evidence type="ECO:0000256" key="3">
    <source>
        <dbReference type="ARBA" id="ARBA00022801"/>
    </source>
</evidence>
<dbReference type="GO" id="GO:0016926">
    <property type="term" value="P:protein desumoylation"/>
    <property type="evidence" value="ECO:0007669"/>
    <property type="project" value="TreeGrafter"/>
</dbReference>
<dbReference type="EMBL" id="KV424152">
    <property type="protein sequence ID" value="KZT50686.1"/>
    <property type="molecule type" value="Genomic_DNA"/>
</dbReference>
<feature type="domain" description="Ubiquitin-like protease family profile" evidence="5">
    <location>
        <begin position="52"/>
        <end position="237"/>
    </location>
</feature>
<reference evidence="6 7" key="1">
    <citation type="journal article" date="2016" name="Mol. Biol. Evol.">
        <title>Comparative Genomics of Early-Diverging Mushroom-Forming Fungi Provides Insights into the Origins of Lignocellulose Decay Capabilities.</title>
        <authorList>
            <person name="Nagy L.G."/>
            <person name="Riley R."/>
            <person name="Tritt A."/>
            <person name="Adam C."/>
            <person name="Daum C."/>
            <person name="Floudas D."/>
            <person name="Sun H."/>
            <person name="Yadav J.S."/>
            <person name="Pangilinan J."/>
            <person name="Larsson K.H."/>
            <person name="Matsuura K."/>
            <person name="Barry K."/>
            <person name="Labutti K."/>
            <person name="Kuo R."/>
            <person name="Ohm R.A."/>
            <person name="Bhattacharya S.S."/>
            <person name="Shirouzu T."/>
            <person name="Yoshinaga Y."/>
            <person name="Martin F.M."/>
            <person name="Grigoriev I.V."/>
            <person name="Hibbett D.S."/>
        </authorList>
    </citation>
    <scope>NUCLEOTIDE SEQUENCE [LARGE SCALE GENOMIC DNA]</scope>
    <source>
        <strain evidence="6 7">HHB12733</strain>
    </source>
</reference>
<dbReference type="AlphaFoldDB" id="A0A165CF11"/>
<dbReference type="PANTHER" id="PTHR12606">
    <property type="entry name" value="SENTRIN/SUMO-SPECIFIC PROTEASE"/>
    <property type="match status" value="1"/>
</dbReference>
<dbReference type="InterPro" id="IPR003653">
    <property type="entry name" value="Peptidase_C48_C"/>
</dbReference>
<dbReference type="GO" id="GO:0006508">
    <property type="term" value="P:proteolysis"/>
    <property type="evidence" value="ECO:0007669"/>
    <property type="project" value="UniProtKB-KW"/>
</dbReference>
<dbReference type="GO" id="GO:0005634">
    <property type="term" value="C:nucleus"/>
    <property type="evidence" value="ECO:0007669"/>
    <property type="project" value="TreeGrafter"/>
</dbReference>
<keyword evidence="4" id="KW-0788">Thiol protease</keyword>
<organism evidence="6 7">
    <name type="scientific">Calocera cornea HHB12733</name>
    <dbReference type="NCBI Taxonomy" id="1353952"/>
    <lineage>
        <taxon>Eukaryota</taxon>
        <taxon>Fungi</taxon>
        <taxon>Dikarya</taxon>
        <taxon>Basidiomycota</taxon>
        <taxon>Agaricomycotina</taxon>
        <taxon>Dacrymycetes</taxon>
        <taxon>Dacrymycetales</taxon>
        <taxon>Dacrymycetaceae</taxon>
        <taxon>Calocera</taxon>
    </lineage>
</organism>
<comment type="similarity">
    <text evidence="1">Belongs to the peptidase C48 family.</text>
</comment>
<keyword evidence="3" id="KW-0378">Hydrolase</keyword>
<evidence type="ECO:0000256" key="2">
    <source>
        <dbReference type="ARBA" id="ARBA00022670"/>
    </source>
</evidence>
<keyword evidence="2" id="KW-0645">Protease</keyword>
<evidence type="ECO:0000256" key="1">
    <source>
        <dbReference type="ARBA" id="ARBA00005234"/>
    </source>
</evidence>
<evidence type="ECO:0000313" key="6">
    <source>
        <dbReference type="EMBL" id="KZT50686.1"/>
    </source>
</evidence>
<dbReference type="InterPro" id="IPR038765">
    <property type="entry name" value="Papain-like_cys_pep_sf"/>
</dbReference>
<dbReference type="OrthoDB" id="1939479at2759"/>
<name>A0A165CF11_9BASI</name>
<evidence type="ECO:0000256" key="4">
    <source>
        <dbReference type="ARBA" id="ARBA00022807"/>
    </source>
</evidence>
<accession>A0A165CF11</accession>
<evidence type="ECO:0000259" key="5">
    <source>
        <dbReference type="PROSITE" id="PS50600"/>
    </source>
</evidence>
<dbReference type="GO" id="GO:0016929">
    <property type="term" value="F:deSUMOylase activity"/>
    <property type="evidence" value="ECO:0007669"/>
    <property type="project" value="TreeGrafter"/>
</dbReference>
<dbReference type="Gene3D" id="3.40.395.10">
    <property type="entry name" value="Adenoviral Proteinase, Chain A"/>
    <property type="match status" value="1"/>
</dbReference>
<dbReference type="STRING" id="1353952.A0A165CF11"/>
<gene>
    <name evidence="6" type="ORF">CALCODRAFT_444242</name>
</gene>
<dbReference type="Pfam" id="PF02902">
    <property type="entry name" value="Peptidase_C48"/>
    <property type="match status" value="1"/>
</dbReference>
<evidence type="ECO:0000313" key="7">
    <source>
        <dbReference type="Proteomes" id="UP000076842"/>
    </source>
</evidence>
<dbReference type="PROSITE" id="PS50600">
    <property type="entry name" value="ULP_PROTEASE"/>
    <property type="match status" value="1"/>
</dbReference>
<dbReference type="SUPFAM" id="SSF54001">
    <property type="entry name" value="Cysteine proteinases"/>
    <property type="match status" value="1"/>
</dbReference>